<dbReference type="Proteomes" id="UP000189810">
    <property type="component" value="Chromosome I"/>
</dbReference>
<name>A0A1M6Q7B7_9AQUI</name>
<gene>
    <name evidence="4" type="ORF">SAMN05444391_0104</name>
</gene>
<reference evidence="4 5" key="1">
    <citation type="submission" date="2016-11" db="EMBL/GenBank/DDBJ databases">
        <authorList>
            <person name="Jaros S."/>
            <person name="Januszkiewicz K."/>
            <person name="Wedrychowicz H."/>
        </authorList>
    </citation>
    <scope>NUCLEOTIDE SEQUENCE [LARGE SCALE GENOMIC DNA]</scope>
    <source>
        <strain evidence="4 5">DSM 19557</strain>
    </source>
</reference>
<dbReference type="SMART" id="SM00411">
    <property type="entry name" value="BHL"/>
    <property type="match status" value="1"/>
</dbReference>
<dbReference type="InterPro" id="IPR000119">
    <property type="entry name" value="Hist_DNA-bd"/>
</dbReference>
<comment type="similarity">
    <text evidence="1 3">Belongs to the bacterial histone-like protein family.</text>
</comment>
<dbReference type="OrthoDB" id="9799835at2"/>
<accession>A0A1M6Q7B7</accession>
<dbReference type="Gene3D" id="4.10.520.10">
    <property type="entry name" value="IHF-like DNA-binding proteins"/>
    <property type="match status" value="1"/>
</dbReference>
<dbReference type="EMBL" id="LT670846">
    <property type="protein sequence ID" value="SHK16007.1"/>
    <property type="molecule type" value="Genomic_DNA"/>
</dbReference>
<proteinExistence type="inferred from homology"/>
<dbReference type="RefSeq" id="WP_079653314.1">
    <property type="nucleotide sequence ID" value="NZ_LT670846.1"/>
</dbReference>
<dbReference type="GO" id="GO:0030527">
    <property type="term" value="F:structural constituent of chromatin"/>
    <property type="evidence" value="ECO:0007669"/>
    <property type="project" value="InterPro"/>
</dbReference>
<dbReference type="GO" id="GO:0005829">
    <property type="term" value="C:cytosol"/>
    <property type="evidence" value="ECO:0007669"/>
    <property type="project" value="TreeGrafter"/>
</dbReference>
<dbReference type="SUPFAM" id="SSF47729">
    <property type="entry name" value="IHF-like DNA-binding proteins"/>
    <property type="match status" value="1"/>
</dbReference>
<organism evidence="4 5">
    <name type="scientific">Thermocrinis minervae</name>
    <dbReference type="NCBI Taxonomy" id="381751"/>
    <lineage>
        <taxon>Bacteria</taxon>
        <taxon>Pseudomonadati</taxon>
        <taxon>Aquificota</taxon>
        <taxon>Aquificia</taxon>
        <taxon>Aquificales</taxon>
        <taxon>Aquificaceae</taxon>
        <taxon>Thermocrinis</taxon>
    </lineage>
</organism>
<keyword evidence="5" id="KW-1185">Reference proteome</keyword>
<dbReference type="InterPro" id="IPR010992">
    <property type="entry name" value="IHF-like_DNA-bd_dom_sf"/>
</dbReference>
<dbReference type="PANTHER" id="PTHR33175:SF2">
    <property type="entry name" value="INTEGRATION HOST FACTOR SUBUNIT ALPHA"/>
    <property type="match status" value="1"/>
</dbReference>
<dbReference type="GO" id="GO:0003677">
    <property type="term" value="F:DNA binding"/>
    <property type="evidence" value="ECO:0007669"/>
    <property type="project" value="UniProtKB-KW"/>
</dbReference>
<dbReference type="PANTHER" id="PTHR33175">
    <property type="entry name" value="DNA-BINDING PROTEIN HU"/>
    <property type="match status" value="1"/>
</dbReference>
<evidence type="ECO:0000256" key="1">
    <source>
        <dbReference type="ARBA" id="ARBA00010529"/>
    </source>
</evidence>
<evidence type="ECO:0000313" key="5">
    <source>
        <dbReference type="Proteomes" id="UP000189810"/>
    </source>
</evidence>
<dbReference type="STRING" id="381751.SAMN05444391_0104"/>
<dbReference type="AlphaFoldDB" id="A0A1M6Q7B7"/>
<protein>
    <submittedName>
        <fullName evidence="4">Integration host factor subunit alpha</fullName>
    </submittedName>
</protein>
<sequence length="101" mass="11357">MTKDLLASKLFQKLQGKNISKRKAKKIVRAIFEEIKGGLLKDGVVKISSFGTFRLKSYKAKTVKLPTEGKQVYIPPKEKVTFIPSKKLIGRLNIGVKKVKI</sequence>
<evidence type="ECO:0000313" key="4">
    <source>
        <dbReference type="EMBL" id="SHK16007.1"/>
    </source>
</evidence>
<evidence type="ECO:0000256" key="2">
    <source>
        <dbReference type="ARBA" id="ARBA00023125"/>
    </source>
</evidence>
<evidence type="ECO:0000256" key="3">
    <source>
        <dbReference type="RuleBase" id="RU003939"/>
    </source>
</evidence>
<dbReference type="Pfam" id="PF00216">
    <property type="entry name" value="Bac_DNA_binding"/>
    <property type="match status" value="1"/>
</dbReference>
<keyword evidence="2" id="KW-0238">DNA-binding</keyword>